<dbReference type="Pfam" id="PF04024">
    <property type="entry name" value="PspC"/>
    <property type="match status" value="1"/>
</dbReference>
<keyword evidence="5 6" id="KW-0472">Membrane</keyword>
<dbReference type="EMBL" id="QUSM01000004">
    <property type="protein sequence ID" value="RGD73862.1"/>
    <property type="molecule type" value="Genomic_DNA"/>
</dbReference>
<dbReference type="InterPro" id="IPR052027">
    <property type="entry name" value="PspC"/>
</dbReference>
<evidence type="ECO:0000256" key="3">
    <source>
        <dbReference type="ARBA" id="ARBA00022692"/>
    </source>
</evidence>
<keyword evidence="3 6" id="KW-0812">Transmembrane</keyword>
<gene>
    <name evidence="8" type="ORF">DW687_08795</name>
</gene>
<evidence type="ECO:0000259" key="7">
    <source>
        <dbReference type="Pfam" id="PF04024"/>
    </source>
</evidence>
<sequence length="73" mass="8242">MNKKLYKTKDGAMISGVLKGISEYLEVDVTLVRVIYVFLAVVTTGFPFLLLYIILACIMPDKSTLGYDDYEIK</sequence>
<evidence type="ECO:0000256" key="2">
    <source>
        <dbReference type="ARBA" id="ARBA00022475"/>
    </source>
</evidence>
<proteinExistence type="predicted"/>
<reference evidence="8 9" key="1">
    <citation type="submission" date="2018-08" db="EMBL/GenBank/DDBJ databases">
        <title>A genome reference for cultivated species of the human gut microbiota.</title>
        <authorList>
            <person name="Zou Y."/>
            <person name="Xue W."/>
            <person name="Luo G."/>
        </authorList>
    </citation>
    <scope>NUCLEOTIDE SEQUENCE [LARGE SCALE GENOMIC DNA]</scope>
    <source>
        <strain evidence="8 9">AM25-6</strain>
    </source>
</reference>
<dbReference type="PANTHER" id="PTHR33885">
    <property type="entry name" value="PHAGE SHOCK PROTEIN C"/>
    <property type="match status" value="1"/>
</dbReference>
<evidence type="ECO:0000256" key="6">
    <source>
        <dbReference type="SAM" id="Phobius"/>
    </source>
</evidence>
<feature type="transmembrane region" description="Helical" evidence="6">
    <location>
        <begin position="34"/>
        <end position="55"/>
    </location>
</feature>
<dbReference type="InterPro" id="IPR007168">
    <property type="entry name" value="Phageshock_PspC_N"/>
</dbReference>
<protein>
    <submittedName>
        <fullName evidence="8">PspC domain-containing protein</fullName>
    </submittedName>
</protein>
<dbReference type="AlphaFoldDB" id="A0A3E3DX62"/>
<feature type="domain" description="Phage shock protein PspC N-terminal" evidence="7">
    <location>
        <begin position="3"/>
        <end position="61"/>
    </location>
</feature>
<evidence type="ECO:0000256" key="4">
    <source>
        <dbReference type="ARBA" id="ARBA00022989"/>
    </source>
</evidence>
<organism evidence="8 9">
    <name type="scientific">Anaerofustis stercorihominis</name>
    <dbReference type="NCBI Taxonomy" id="214853"/>
    <lineage>
        <taxon>Bacteria</taxon>
        <taxon>Bacillati</taxon>
        <taxon>Bacillota</taxon>
        <taxon>Clostridia</taxon>
        <taxon>Eubacteriales</taxon>
        <taxon>Eubacteriaceae</taxon>
        <taxon>Anaerofustis</taxon>
    </lineage>
</organism>
<comment type="caution">
    <text evidence="8">The sequence shown here is derived from an EMBL/GenBank/DDBJ whole genome shotgun (WGS) entry which is preliminary data.</text>
</comment>
<evidence type="ECO:0000313" key="9">
    <source>
        <dbReference type="Proteomes" id="UP000261212"/>
    </source>
</evidence>
<evidence type="ECO:0000313" key="8">
    <source>
        <dbReference type="EMBL" id="RGD73862.1"/>
    </source>
</evidence>
<dbReference type="RefSeq" id="WP_007049504.1">
    <property type="nucleotide sequence ID" value="NZ_CABKNJ010000004.1"/>
</dbReference>
<keyword evidence="2" id="KW-1003">Cell membrane</keyword>
<accession>A0A3E3DX62</accession>
<comment type="subcellular location">
    <subcellularLocation>
        <location evidence="1">Cell membrane</location>
        <topology evidence="1">Single-pass membrane protein</topology>
    </subcellularLocation>
</comment>
<dbReference type="GeneID" id="97999903"/>
<keyword evidence="4 6" id="KW-1133">Transmembrane helix</keyword>
<evidence type="ECO:0000256" key="1">
    <source>
        <dbReference type="ARBA" id="ARBA00004162"/>
    </source>
</evidence>
<dbReference type="GO" id="GO:0005886">
    <property type="term" value="C:plasma membrane"/>
    <property type="evidence" value="ECO:0007669"/>
    <property type="project" value="UniProtKB-SubCell"/>
</dbReference>
<dbReference type="PANTHER" id="PTHR33885:SF3">
    <property type="entry name" value="PHAGE SHOCK PROTEIN C"/>
    <property type="match status" value="1"/>
</dbReference>
<evidence type="ECO:0000256" key="5">
    <source>
        <dbReference type="ARBA" id="ARBA00023136"/>
    </source>
</evidence>
<name>A0A3E3DX62_9FIRM</name>
<dbReference type="Proteomes" id="UP000261212">
    <property type="component" value="Unassembled WGS sequence"/>
</dbReference>